<gene>
    <name evidence="1" type="ORF">BECKTC1821E_GA0114239_1001168</name>
</gene>
<keyword evidence="1" id="KW-0645">Protease</keyword>
<dbReference type="SUPFAM" id="SSF50630">
    <property type="entry name" value="Acid proteases"/>
    <property type="match status" value="1"/>
</dbReference>
<dbReference type="Pfam" id="PF13975">
    <property type="entry name" value="gag-asp_proteas"/>
    <property type="match status" value="1"/>
</dbReference>
<dbReference type="Gene3D" id="2.40.70.10">
    <property type="entry name" value="Acid Proteases"/>
    <property type="match status" value="1"/>
</dbReference>
<dbReference type="GO" id="GO:0004190">
    <property type="term" value="F:aspartic-type endopeptidase activity"/>
    <property type="evidence" value="ECO:0007669"/>
    <property type="project" value="InterPro"/>
</dbReference>
<reference evidence="1" key="1">
    <citation type="submission" date="2019-02" db="EMBL/GenBank/DDBJ databases">
        <authorList>
            <person name="Gruber-Vodicka R. H."/>
            <person name="Seah K. B. B."/>
        </authorList>
    </citation>
    <scope>NUCLEOTIDE SEQUENCE</scope>
    <source>
        <strain evidence="1">BECK_BZ125</strain>
    </source>
</reference>
<evidence type="ECO:0000313" key="1">
    <source>
        <dbReference type="EMBL" id="VFK37962.1"/>
    </source>
</evidence>
<protein>
    <submittedName>
        <fullName evidence="1">Clan AA aspartic protease, AF_0612 family</fullName>
    </submittedName>
</protein>
<dbReference type="CDD" id="cd00303">
    <property type="entry name" value="retropepsin_like"/>
    <property type="match status" value="1"/>
</dbReference>
<accession>A0A450Y8U3</accession>
<dbReference type="EMBL" id="CAADFT010000001">
    <property type="protein sequence ID" value="VFK37962.1"/>
    <property type="molecule type" value="Genomic_DNA"/>
</dbReference>
<sequence length="218" mass="24578">MGLIYTKLRLTNLFRQNSVEIEALVDTGATFLCVTNEIAARLGFDVTESSQQVVTFADGRQEKVPRIAPLEIAFQDRTYVTEAVVLGDEPLLGVLPMEAMDLVADPGQRKLVVNPRHPDYPVALAKYSSAFPHAWRKRKSNPINLPRSRQNHFAARNHCKRRAPNDTYPIHRIPQSVENGRIAAGGIPVFRHEAAHRERPPPDWAAFRAEKTIAEKKR</sequence>
<proteinExistence type="predicted"/>
<dbReference type="GO" id="GO:0006508">
    <property type="term" value="P:proteolysis"/>
    <property type="evidence" value="ECO:0007669"/>
    <property type="project" value="UniProtKB-KW"/>
</dbReference>
<organism evidence="1">
    <name type="scientific">Candidatus Kentrum sp. TC</name>
    <dbReference type="NCBI Taxonomy" id="2126339"/>
    <lineage>
        <taxon>Bacteria</taxon>
        <taxon>Pseudomonadati</taxon>
        <taxon>Pseudomonadota</taxon>
        <taxon>Gammaproteobacteria</taxon>
        <taxon>Candidatus Kentrum</taxon>
    </lineage>
</organism>
<keyword evidence="1" id="KW-0378">Hydrolase</keyword>
<name>A0A450Y8U3_9GAMM</name>
<dbReference type="PROSITE" id="PS00141">
    <property type="entry name" value="ASP_PROTEASE"/>
    <property type="match status" value="1"/>
</dbReference>
<dbReference type="InterPro" id="IPR001969">
    <property type="entry name" value="Aspartic_peptidase_AS"/>
</dbReference>
<dbReference type="AlphaFoldDB" id="A0A450Y8U3"/>
<dbReference type="InterPro" id="IPR021109">
    <property type="entry name" value="Peptidase_aspartic_dom_sf"/>
</dbReference>